<accession>A0A932A6E2</accession>
<comment type="caution">
    <text evidence="6">The sequence shown here is derived from an EMBL/GenBank/DDBJ whole genome shotgun (WGS) entry which is preliminary data.</text>
</comment>
<dbReference type="Gene3D" id="1.10.150.520">
    <property type="match status" value="1"/>
</dbReference>
<evidence type="ECO:0000256" key="1">
    <source>
        <dbReference type="ARBA" id="ARBA00000830"/>
    </source>
</evidence>
<dbReference type="SFLD" id="SFLDG01129">
    <property type="entry name" value="C1.5:_HAD__Beta-PGM__Phosphata"/>
    <property type="match status" value="1"/>
</dbReference>
<dbReference type="SFLD" id="SFLDS00003">
    <property type="entry name" value="Haloacid_Dehalogenase"/>
    <property type="match status" value="1"/>
</dbReference>
<dbReference type="Pfam" id="PF00702">
    <property type="entry name" value="Hydrolase"/>
    <property type="match status" value="1"/>
</dbReference>
<dbReference type="InterPro" id="IPR023214">
    <property type="entry name" value="HAD_sf"/>
</dbReference>
<dbReference type="InterPro" id="IPR036412">
    <property type="entry name" value="HAD-like_sf"/>
</dbReference>
<protein>
    <recommendedName>
        <fullName evidence="4">phosphoglycolate phosphatase</fullName>
        <ecNumber evidence="4">3.1.3.18</ecNumber>
    </recommendedName>
</protein>
<proteinExistence type="inferred from homology"/>
<evidence type="ECO:0000313" key="6">
    <source>
        <dbReference type="EMBL" id="MBI2677540.1"/>
    </source>
</evidence>
<dbReference type="GO" id="GO:0006281">
    <property type="term" value="P:DNA repair"/>
    <property type="evidence" value="ECO:0007669"/>
    <property type="project" value="TreeGrafter"/>
</dbReference>
<feature type="compositionally biased region" description="Basic residues" evidence="5">
    <location>
        <begin position="1"/>
        <end position="24"/>
    </location>
</feature>
<comment type="catalytic activity">
    <reaction evidence="1">
        <text>2-phosphoglycolate + H2O = glycolate + phosphate</text>
        <dbReference type="Rhea" id="RHEA:14369"/>
        <dbReference type="ChEBI" id="CHEBI:15377"/>
        <dbReference type="ChEBI" id="CHEBI:29805"/>
        <dbReference type="ChEBI" id="CHEBI:43474"/>
        <dbReference type="ChEBI" id="CHEBI:58033"/>
        <dbReference type="EC" id="3.1.3.18"/>
    </reaction>
</comment>
<dbReference type="EMBL" id="JACPNR010000004">
    <property type="protein sequence ID" value="MBI2677540.1"/>
    <property type="molecule type" value="Genomic_DNA"/>
</dbReference>
<name>A0A932A6E2_9BACT</name>
<dbReference type="PANTHER" id="PTHR43434:SF1">
    <property type="entry name" value="PHOSPHOGLYCOLATE PHOSPHATASE"/>
    <property type="match status" value="1"/>
</dbReference>
<dbReference type="GO" id="GO:0008967">
    <property type="term" value="F:phosphoglycolate phosphatase activity"/>
    <property type="evidence" value="ECO:0007669"/>
    <property type="project" value="UniProtKB-EC"/>
</dbReference>
<dbReference type="PANTHER" id="PTHR43434">
    <property type="entry name" value="PHOSPHOGLYCOLATE PHOSPHATASE"/>
    <property type="match status" value="1"/>
</dbReference>
<comment type="similarity">
    <text evidence="3">Belongs to the HAD-like hydrolase superfamily. CbbY/CbbZ/Gph/YieH family.</text>
</comment>
<dbReference type="EC" id="3.1.3.18" evidence="4"/>
<organism evidence="6 7">
    <name type="scientific">Candidatus Korobacter versatilis</name>
    <dbReference type="NCBI Taxonomy" id="658062"/>
    <lineage>
        <taxon>Bacteria</taxon>
        <taxon>Pseudomonadati</taxon>
        <taxon>Acidobacteriota</taxon>
        <taxon>Terriglobia</taxon>
        <taxon>Terriglobales</taxon>
        <taxon>Candidatus Korobacteraceae</taxon>
        <taxon>Candidatus Korobacter</taxon>
    </lineage>
</organism>
<evidence type="ECO:0000256" key="5">
    <source>
        <dbReference type="SAM" id="MobiDB-lite"/>
    </source>
</evidence>
<dbReference type="Proteomes" id="UP000779809">
    <property type="component" value="Unassembled WGS sequence"/>
</dbReference>
<evidence type="ECO:0000313" key="7">
    <source>
        <dbReference type="Proteomes" id="UP000779809"/>
    </source>
</evidence>
<comment type="pathway">
    <text evidence="2">Organic acid metabolism; glycolate biosynthesis; glycolate from 2-phosphoglycolate: step 1/1.</text>
</comment>
<dbReference type="InterPro" id="IPR050155">
    <property type="entry name" value="HAD-like_hydrolase_sf"/>
</dbReference>
<evidence type="ECO:0000256" key="2">
    <source>
        <dbReference type="ARBA" id="ARBA00004818"/>
    </source>
</evidence>
<feature type="region of interest" description="Disordered" evidence="5">
    <location>
        <begin position="1"/>
        <end position="30"/>
    </location>
</feature>
<gene>
    <name evidence="6" type="ORF">HYX28_02020</name>
</gene>
<evidence type="ECO:0000256" key="4">
    <source>
        <dbReference type="ARBA" id="ARBA00013078"/>
    </source>
</evidence>
<sequence length="266" mass="29400">MKAKQSRRTNRRAPNSKHTSRHASRAAAPGSAARPLISTVIFDLDDTLYDCFRQRVQLAHRYAAQAMAKAGVKAAADQIFKVRMAAFKKDPHLHAIDAAVLQRFGATNPELVEMRARAAYFSTPVGKLTLFPASRRVLRTLAKRGVRNFIVSFGDPETQHAKVQALGLGNESAVKKIFYADTGNLMTKEAIFKVIQQHEESDPSRILVVGDRPSSEIKAGKALGFHTARLRHGEFSSLNPIGPEEEADRTIKSIADVLKLPFRFGK</sequence>
<reference evidence="6" key="1">
    <citation type="submission" date="2020-07" db="EMBL/GenBank/DDBJ databases">
        <title>Huge and variable diversity of episymbiotic CPR bacteria and DPANN archaea in groundwater ecosystems.</title>
        <authorList>
            <person name="He C.Y."/>
            <person name="Keren R."/>
            <person name="Whittaker M."/>
            <person name="Farag I.F."/>
            <person name="Doudna J."/>
            <person name="Cate J.H.D."/>
            <person name="Banfield J.F."/>
        </authorList>
    </citation>
    <scope>NUCLEOTIDE SEQUENCE</scope>
    <source>
        <strain evidence="6">NC_groundwater_580_Pr5_B-0.1um_64_19</strain>
    </source>
</reference>
<dbReference type="AlphaFoldDB" id="A0A932A6E2"/>
<keyword evidence="6" id="KW-0378">Hydrolase</keyword>
<dbReference type="Gene3D" id="3.40.50.1000">
    <property type="entry name" value="HAD superfamily/HAD-like"/>
    <property type="match status" value="1"/>
</dbReference>
<dbReference type="SUPFAM" id="SSF56784">
    <property type="entry name" value="HAD-like"/>
    <property type="match status" value="1"/>
</dbReference>
<evidence type="ECO:0000256" key="3">
    <source>
        <dbReference type="ARBA" id="ARBA00006171"/>
    </source>
</evidence>